<dbReference type="InterPro" id="IPR002641">
    <property type="entry name" value="PNPLA_dom"/>
</dbReference>
<comment type="caution">
    <text evidence="4">Lacks conserved residue(s) required for the propagation of feature annotation.</text>
</comment>
<evidence type="ECO:0000256" key="1">
    <source>
        <dbReference type="ARBA" id="ARBA00022801"/>
    </source>
</evidence>
<dbReference type="GO" id="GO:0016042">
    <property type="term" value="P:lipid catabolic process"/>
    <property type="evidence" value="ECO:0007669"/>
    <property type="project" value="UniProtKB-UniRule"/>
</dbReference>
<reference evidence="6" key="1">
    <citation type="submission" date="2020-12" db="EMBL/GenBank/DDBJ databases">
        <title>Pontibaca salina gen. nov., sp. nov., isolated from marine sediment.</title>
        <authorList>
            <person name="Bo J."/>
            <person name="Wang S."/>
            <person name="Song X."/>
            <person name="Du Z."/>
        </authorList>
    </citation>
    <scope>NUCLEOTIDE SEQUENCE</scope>
    <source>
        <strain evidence="6">S1109L</strain>
    </source>
</reference>
<keyword evidence="7" id="KW-1185">Reference proteome</keyword>
<organism evidence="6 7">
    <name type="scientific">Pontibaca salina</name>
    <dbReference type="NCBI Taxonomy" id="2795731"/>
    <lineage>
        <taxon>Bacteria</taxon>
        <taxon>Pseudomonadati</taxon>
        <taxon>Pseudomonadota</taxon>
        <taxon>Alphaproteobacteria</taxon>
        <taxon>Rhodobacterales</taxon>
        <taxon>Roseobacteraceae</taxon>
        <taxon>Pontibaca</taxon>
    </lineage>
</organism>
<dbReference type="AlphaFoldDB" id="A0A934HKJ9"/>
<feature type="active site" description="Proton acceptor" evidence="4">
    <location>
        <position position="212"/>
    </location>
</feature>
<gene>
    <name evidence="6" type="ORF">JAO82_01515</name>
</gene>
<evidence type="ECO:0000256" key="4">
    <source>
        <dbReference type="PROSITE-ProRule" id="PRU01161"/>
    </source>
</evidence>
<dbReference type="Pfam" id="PF01734">
    <property type="entry name" value="Patatin"/>
    <property type="match status" value="1"/>
</dbReference>
<protein>
    <submittedName>
        <fullName evidence="6">Patatin-like phospholipase family protein</fullName>
    </submittedName>
</protein>
<dbReference type="InterPro" id="IPR016035">
    <property type="entry name" value="Acyl_Trfase/lysoPLipase"/>
</dbReference>
<proteinExistence type="predicted"/>
<comment type="caution">
    <text evidence="6">The sequence shown here is derived from an EMBL/GenBank/DDBJ whole genome shotgun (WGS) entry which is preliminary data.</text>
</comment>
<evidence type="ECO:0000259" key="5">
    <source>
        <dbReference type="PROSITE" id="PS51635"/>
    </source>
</evidence>
<dbReference type="PROSITE" id="PS51635">
    <property type="entry name" value="PNPLA"/>
    <property type="match status" value="1"/>
</dbReference>
<evidence type="ECO:0000313" key="6">
    <source>
        <dbReference type="EMBL" id="MBI6628546.1"/>
    </source>
</evidence>
<feature type="domain" description="PNPLA" evidence="5">
    <location>
        <begin position="13"/>
        <end position="225"/>
    </location>
</feature>
<dbReference type="SUPFAM" id="SSF52151">
    <property type="entry name" value="FabD/lysophospholipase-like"/>
    <property type="match status" value="1"/>
</dbReference>
<dbReference type="InterPro" id="IPR050301">
    <property type="entry name" value="NTE"/>
</dbReference>
<dbReference type="Proteomes" id="UP000613255">
    <property type="component" value="Unassembled WGS sequence"/>
</dbReference>
<keyword evidence="1 4" id="KW-0378">Hydrolase</keyword>
<accession>A0A934HKJ9</accession>
<dbReference type="RefSeq" id="WP_198684561.1">
    <property type="nucleotide sequence ID" value="NZ_JAEIJD010000001.1"/>
</dbReference>
<feature type="active site" description="Nucleophile" evidence="4">
    <location>
        <position position="50"/>
    </location>
</feature>
<dbReference type="Gene3D" id="3.40.1090.10">
    <property type="entry name" value="Cytosolic phospholipase A2 catalytic domain"/>
    <property type="match status" value="1"/>
</dbReference>
<dbReference type="PANTHER" id="PTHR14226:SF57">
    <property type="entry name" value="BLR7027 PROTEIN"/>
    <property type="match status" value="1"/>
</dbReference>
<feature type="short sequence motif" description="GXSXG" evidence="4">
    <location>
        <begin position="48"/>
        <end position="52"/>
    </location>
</feature>
<keyword evidence="3 4" id="KW-0443">Lipid metabolism</keyword>
<sequence length="386" mass="41948">MKPDPVHGQATALVLQGGGARGAYQVGALRAISEIMRRRKSPFPIVCGSSVGAINAAPLAVASMHFPRGVRRLERLWRSLHCGSVYETRMAPLLGTALRWLTTLVLGRFGHIGPSSLLDNSPLARLLEREVHPDAISRAIACDALHALCITASSYDHGKAVTFFQANATLKEWSRARRSGERTRITPEHLLASSALPFVFSPVELGGAYYGDGSMRLTSPLSPAIHSGADRILVIAARDHEPEPNSESPHINPSFGEMVGHALDILFNDNLDSDHERLIRINHTLSLLSDEGRQKTPLRQIESLMLSPSRDLRLIASDHATELPLAIRLLMRSIGSWGSDGRLVSYLLFEPGYIGALIDLGYADTMARADEVREFLLAPAGAAVSL</sequence>
<name>A0A934HKJ9_9RHOB</name>
<evidence type="ECO:0000313" key="7">
    <source>
        <dbReference type="Proteomes" id="UP000613255"/>
    </source>
</evidence>
<dbReference type="PANTHER" id="PTHR14226">
    <property type="entry name" value="NEUROPATHY TARGET ESTERASE/SWISS CHEESE D.MELANOGASTER"/>
    <property type="match status" value="1"/>
</dbReference>
<evidence type="ECO:0000256" key="3">
    <source>
        <dbReference type="ARBA" id="ARBA00023098"/>
    </source>
</evidence>
<dbReference type="EMBL" id="JAEIJD010000001">
    <property type="protein sequence ID" value="MBI6628546.1"/>
    <property type="molecule type" value="Genomic_DNA"/>
</dbReference>
<evidence type="ECO:0000256" key="2">
    <source>
        <dbReference type="ARBA" id="ARBA00022963"/>
    </source>
</evidence>
<keyword evidence="2 4" id="KW-0442">Lipid degradation</keyword>
<feature type="short sequence motif" description="GXGXXG" evidence="4">
    <location>
        <begin position="17"/>
        <end position="22"/>
    </location>
</feature>
<dbReference type="GO" id="GO:0016787">
    <property type="term" value="F:hydrolase activity"/>
    <property type="evidence" value="ECO:0007669"/>
    <property type="project" value="UniProtKB-UniRule"/>
</dbReference>